<dbReference type="EMBL" id="WUQX01000001">
    <property type="protein sequence ID" value="MXP75863.1"/>
    <property type="molecule type" value="Genomic_DNA"/>
</dbReference>
<dbReference type="Gene3D" id="3.40.50.170">
    <property type="entry name" value="Formyl transferase, N-terminal domain"/>
    <property type="match status" value="1"/>
</dbReference>
<dbReference type="InterPro" id="IPR002376">
    <property type="entry name" value="Formyl_transf_N"/>
</dbReference>
<dbReference type="InterPro" id="IPR036477">
    <property type="entry name" value="Formyl_transf_N_sf"/>
</dbReference>
<organism evidence="2 3">
    <name type="scientific">Sporofaciens musculi</name>
    <dbReference type="NCBI Taxonomy" id="2681861"/>
    <lineage>
        <taxon>Bacteria</taxon>
        <taxon>Bacillati</taxon>
        <taxon>Bacillota</taxon>
        <taxon>Clostridia</taxon>
        <taxon>Lachnospirales</taxon>
        <taxon>Lachnospiraceae</taxon>
        <taxon>Sporofaciens</taxon>
    </lineage>
</organism>
<dbReference type="RefSeq" id="WP_159751050.1">
    <property type="nucleotide sequence ID" value="NZ_WUQX01000001.1"/>
</dbReference>
<dbReference type="AlphaFoldDB" id="A0A7X3MG97"/>
<accession>A0A7X3MG97</accession>
<keyword evidence="3" id="KW-1185">Reference proteome</keyword>
<protein>
    <recommendedName>
        <fullName evidence="1">Formyl transferase N-terminal domain-containing protein</fullName>
    </recommendedName>
</protein>
<proteinExistence type="predicted"/>
<reference evidence="2 3" key="1">
    <citation type="submission" date="2019-12" db="EMBL/GenBank/DDBJ databases">
        <title>Sporaefaciens musculi gen. nov., sp. nov., a novel bacterium isolated from the caecum of an obese mouse.</title>
        <authorList>
            <person name="Rasmussen T.S."/>
            <person name="Streidl T."/>
            <person name="Hitch T.C.A."/>
            <person name="Wortmann E."/>
            <person name="Deptula P."/>
            <person name="Hansen M."/>
            <person name="Nielsen D.S."/>
            <person name="Clavel T."/>
            <person name="Vogensen F.K."/>
        </authorList>
    </citation>
    <scope>NUCLEOTIDE SEQUENCE [LARGE SCALE GENOMIC DNA]</scope>
    <source>
        <strain evidence="2 3">WCA-9-b2</strain>
    </source>
</reference>
<evidence type="ECO:0000313" key="3">
    <source>
        <dbReference type="Proteomes" id="UP000460412"/>
    </source>
</evidence>
<dbReference type="SUPFAM" id="SSF53328">
    <property type="entry name" value="Formyltransferase"/>
    <property type="match status" value="1"/>
</dbReference>
<name>A0A7X3MG97_9FIRM</name>
<evidence type="ECO:0000259" key="1">
    <source>
        <dbReference type="Pfam" id="PF00551"/>
    </source>
</evidence>
<sequence length="240" mass="27447">MVLKDFALLAADTARTKAYLHAMLQRKLLPAMCIVYSENISKMQKDAKTYLKCGVKEQYFDLQRPVLSFIQEGDIPYVLVENKDINSEEIKSVIQNLQQKYLIYSGYGGYILRPHLFQFGKKYIHVHAGLLPKYRGSTTAYYSFLQERSLGATGIFLSEGIDEGEMLAWDTFEAPRASVDIDYIYEPYIRSRVLIKVLEKYLSDGELTGCAQSMEGAETYFIIHPVLKHIALLGMKKEQV</sequence>
<dbReference type="Proteomes" id="UP000460412">
    <property type="component" value="Unassembled WGS sequence"/>
</dbReference>
<feature type="domain" description="Formyl transferase N-terminal" evidence="1">
    <location>
        <begin position="69"/>
        <end position="171"/>
    </location>
</feature>
<dbReference type="Pfam" id="PF00551">
    <property type="entry name" value="Formyl_trans_N"/>
    <property type="match status" value="1"/>
</dbReference>
<comment type="caution">
    <text evidence="2">The sequence shown here is derived from an EMBL/GenBank/DDBJ whole genome shotgun (WGS) entry which is preliminary data.</text>
</comment>
<gene>
    <name evidence="2" type="ORF">GN277_10860</name>
</gene>
<evidence type="ECO:0000313" key="2">
    <source>
        <dbReference type="EMBL" id="MXP75863.1"/>
    </source>
</evidence>